<accession>A0A0E9QUZ3</accession>
<evidence type="ECO:0000313" key="1">
    <source>
        <dbReference type="EMBL" id="JAH20242.1"/>
    </source>
</evidence>
<protein>
    <submittedName>
        <fullName evidence="1">Uncharacterized protein</fullName>
    </submittedName>
</protein>
<name>A0A0E9QUZ3_ANGAN</name>
<organism evidence="1">
    <name type="scientific">Anguilla anguilla</name>
    <name type="common">European freshwater eel</name>
    <name type="synonym">Muraena anguilla</name>
    <dbReference type="NCBI Taxonomy" id="7936"/>
    <lineage>
        <taxon>Eukaryota</taxon>
        <taxon>Metazoa</taxon>
        <taxon>Chordata</taxon>
        <taxon>Craniata</taxon>
        <taxon>Vertebrata</taxon>
        <taxon>Euteleostomi</taxon>
        <taxon>Actinopterygii</taxon>
        <taxon>Neopterygii</taxon>
        <taxon>Teleostei</taxon>
        <taxon>Anguilliformes</taxon>
        <taxon>Anguillidae</taxon>
        <taxon>Anguilla</taxon>
    </lineage>
</organism>
<proteinExistence type="predicted"/>
<reference evidence="1" key="2">
    <citation type="journal article" date="2015" name="Fish Shellfish Immunol.">
        <title>Early steps in the European eel (Anguilla anguilla)-Vibrio vulnificus interaction in the gills: Role of the RtxA13 toxin.</title>
        <authorList>
            <person name="Callol A."/>
            <person name="Pajuelo D."/>
            <person name="Ebbesson L."/>
            <person name="Teles M."/>
            <person name="MacKenzie S."/>
            <person name="Amaro C."/>
        </authorList>
    </citation>
    <scope>NUCLEOTIDE SEQUENCE</scope>
</reference>
<dbReference type="EMBL" id="GBXM01088335">
    <property type="protein sequence ID" value="JAH20242.1"/>
    <property type="molecule type" value="Transcribed_RNA"/>
</dbReference>
<reference evidence="1" key="1">
    <citation type="submission" date="2014-11" db="EMBL/GenBank/DDBJ databases">
        <authorList>
            <person name="Amaro Gonzalez C."/>
        </authorList>
    </citation>
    <scope>NUCLEOTIDE SEQUENCE</scope>
</reference>
<sequence>MSTLFCILGSRILLPCTKKKDQTQ</sequence>
<dbReference type="AlphaFoldDB" id="A0A0E9QUZ3"/>